<reference evidence="4 5" key="1">
    <citation type="submission" date="2011-02" db="EMBL/GenBank/DDBJ databases">
        <title>The Genome Sequence of Sphaeroforma arctica JP610.</title>
        <authorList>
            <consortium name="The Broad Institute Genome Sequencing Platform"/>
            <person name="Russ C."/>
            <person name="Cuomo C."/>
            <person name="Young S.K."/>
            <person name="Zeng Q."/>
            <person name="Gargeya S."/>
            <person name="Alvarado L."/>
            <person name="Berlin A."/>
            <person name="Chapman S.B."/>
            <person name="Chen Z."/>
            <person name="Freedman E."/>
            <person name="Gellesch M."/>
            <person name="Goldberg J."/>
            <person name="Griggs A."/>
            <person name="Gujja S."/>
            <person name="Heilman E."/>
            <person name="Heiman D."/>
            <person name="Howarth C."/>
            <person name="Mehta T."/>
            <person name="Neiman D."/>
            <person name="Pearson M."/>
            <person name="Roberts A."/>
            <person name="Saif S."/>
            <person name="Shea T."/>
            <person name="Shenoy N."/>
            <person name="Sisk P."/>
            <person name="Stolte C."/>
            <person name="Sykes S."/>
            <person name="White J."/>
            <person name="Yandava C."/>
            <person name="Burger G."/>
            <person name="Gray M.W."/>
            <person name="Holland P.W.H."/>
            <person name="King N."/>
            <person name="Lang F.B.F."/>
            <person name="Roger A.J."/>
            <person name="Ruiz-Trillo I."/>
            <person name="Haas B."/>
            <person name="Nusbaum C."/>
            <person name="Birren B."/>
        </authorList>
    </citation>
    <scope>NUCLEOTIDE SEQUENCE [LARGE SCALE GENOMIC DNA]</scope>
    <source>
        <strain evidence="4 5">JP610</strain>
    </source>
</reference>
<dbReference type="Pfam" id="PF12796">
    <property type="entry name" value="Ank_2"/>
    <property type="match status" value="1"/>
</dbReference>
<dbReference type="PANTHER" id="PTHR24171">
    <property type="entry name" value="ANKYRIN REPEAT DOMAIN-CONTAINING PROTEIN 39-RELATED"/>
    <property type="match status" value="1"/>
</dbReference>
<dbReference type="OrthoDB" id="194358at2759"/>
<evidence type="ECO:0000256" key="3">
    <source>
        <dbReference type="PROSITE-ProRule" id="PRU00023"/>
    </source>
</evidence>
<protein>
    <submittedName>
        <fullName evidence="4">Uncharacterized protein</fullName>
    </submittedName>
</protein>
<gene>
    <name evidence="4" type="ORF">SARC_02937</name>
</gene>
<dbReference type="InterPro" id="IPR036770">
    <property type="entry name" value="Ankyrin_rpt-contain_sf"/>
</dbReference>
<dbReference type="Gene3D" id="1.25.40.20">
    <property type="entry name" value="Ankyrin repeat-containing domain"/>
    <property type="match status" value="1"/>
</dbReference>
<dbReference type="AlphaFoldDB" id="A0A0L0G768"/>
<dbReference type="EMBL" id="KQ241736">
    <property type="protein sequence ID" value="KNC84855.1"/>
    <property type="molecule type" value="Genomic_DNA"/>
</dbReference>
<evidence type="ECO:0000313" key="4">
    <source>
        <dbReference type="EMBL" id="KNC84855.1"/>
    </source>
</evidence>
<evidence type="ECO:0000313" key="5">
    <source>
        <dbReference type="Proteomes" id="UP000054560"/>
    </source>
</evidence>
<dbReference type="RefSeq" id="XP_014158757.1">
    <property type="nucleotide sequence ID" value="XM_014303282.1"/>
</dbReference>
<accession>A0A0L0G768</accession>
<dbReference type="GO" id="GO:0085020">
    <property type="term" value="P:protein K6-linked ubiquitination"/>
    <property type="evidence" value="ECO:0007669"/>
    <property type="project" value="TreeGrafter"/>
</dbReference>
<dbReference type="InterPro" id="IPR002110">
    <property type="entry name" value="Ankyrin_rpt"/>
</dbReference>
<dbReference type="STRING" id="667725.A0A0L0G768"/>
<keyword evidence="2 3" id="KW-0040">ANK repeat</keyword>
<sequence length="311" mass="34671">MSDADTFIWVCIFGFQNGDAPLHVNCYKNYANAGILKPLLGNGANIEAQNLDNETTLHIACKEGVGYAVQTLVENRTETEAKTVDGKTPMELCASDKVKARLRRAIEERRYLLTVSRFADCIRVARMDSIALATPEFKLAIPAGVEQSLAYVLADAHACYKNILKVRQIREPVIELVMECCAVLGDVQIGAEAGGERDYLKRAEAALATFDTLQSQICSEKETVSDVISERNCMRQRCLALIENALQNRSNDPRPEIGVRAAEAHGKLRTRPSVPNSESQYVRDDRGFRRLCKDVCITGERFVVRIQVLRF</sequence>
<dbReference type="PANTHER" id="PTHR24171:SF8">
    <property type="entry name" value="BRCA1-ASSOCIATED RING DOMAIN PROTEIN 1"/>
    <property type="match status" value="1"/>
</dbReference>
<keyword evidence="1" id="KW-0677">Repeat</keyword>
<keyword evidence="5" id="KW-1185">Reference proteome</keyword>
<evidence type="ECO:0000256" key="2">
    <source>
        <dbReference type="ARBA" id="ARBA00023043"/>
    </source>
</evidence>
<evidence type="ECO:0000256" key="1">
    <source>
        <dbReference type="ARBA" id="ARBA00022737"/>
    </source>
</evidence>
<proteinExistence type="predicted"/>
<dbReference type="GeneID" id="25903441"/>
<dbReference type="GO" id="GO:0004842">
    <property type="term" value="F:ubiquitin-protein transferase activity"/>
    <property type="evidence" value="ECO:0007669"/>
    <property type="project" value="TreeGrafter"/>
</dbReference>
<organism evidence="4 5">
    <name type="scientific">Sphaeroforma arctica JP610</name>
    <dbReference type="NCBI Taxonomy" id="667725"/>
    <lineage>
        <taxon>Eukaryota</taxon>
        <taxon>Ichthyosporea</taxon>
        <taxon>Ichthyophonida</taxon>
        <taxon>Sphaeroforma</taxon>
    </lineage>
</organism>
<feature type="repeat" description="ANK" evidence="3">
    <location>
        <begin position="17"/>
        <end position="51"/>
    </location>
</feature>
<dbReference type="SUPFAM" id="SSF48403">
    <property type="entry name" value="Ankyrin repeat"/>
    <property type="match status" value="1"/>
</dbReference>
<dbReference type="Proteomes" id="UP000054560">
    <property type="component" value="Unassembled WGS sequence"/>
</dbReference>
<dbReference type="SMART" id="SM00248">
    <property type="entry name" value="ANK"/>
    <property type="match status" value="2"/>
</dbReference>
<dbReference type="PROSITE" id="PS50088">
    <property type="entry name" value="ANK_REPEAT"/>
    <property type="match status" value="1"/>
</dbReference>
<dbReference type="PROSITE" id="PS50297">
    <property type="entry name" value="ANK_REP_REGION"/>
    <property type="match status" value="1"/>
</dbReference>
<name>A0A0L0G768_9EUKA</name>